<dbReference type="PANTHER" id="PTHR11108:SF1">
    <property type="entry name" value="FERROCHELATASE, MITOCHONDRIAL"/>
    <property type="match status" value="1"/>
</dbReference>
<comment type="caution">
    <text evidence="9">The sequence shown here is derived from an EMBL/GenBank/DDBJ whole genome shotgun (WGS) entry which is preliminary data.</text>
</comment>
<comment type="pathway">
    <text evidence="1 7">Porphyrin-containing compound metabolism; protoheme biosynthesis.</text>
</comment>
<keyword evidence="5 7" id="KW-0627">Porphyrin biosynthesis</keyword>
<organism evidence="9 10">
    <name type="scientific">Gleimia europaea ACS-120-V-Col10b</name>
    <dbReference type="NCBI Taxonomy" id="883069"/>
    <lineage>
        <taxon>Bacteria</taxon>
        <taxon>Bacillati</taxon>
        <taxon>Actinomycetota</taxon>
        <taxon>Actinomycetes</taxon>
        <taxon>Actinomycetales</taxon>
        <taxon>Actinomycetaceae</taxon>
        <taxon>Gleimia</taxon>
    </lineage>
</organism>
<gene>
    <name evidence="7" type="primary">cpfC</name>
    <name evidence="9" type="ORF">HMPREF9238_00422</name>
</gene>
<evidence type="ECO:0000256" key="7">
    <source>
        <dbReference type="HAMAP-Rule" id="MF_00323"/>
    </source>
</evidence>
<evidence type="ECO:0000256" key="2">
    <source>
        <dbReference type="ARBA" id="ARBA00023004"/>
    </source>
</evidence>
<comment type="function">
    <text evidence="7">Involved in coproporphyrin-dependent heme b biosynthesis. Catalyzes the insertion of ferrous iron into coproporphyrin III to form Fe-coproporphyrin III.</text>
</comment>
<comment type="similarity">
    <text evidence="7 8">Belongs to the ferrochelatase family.</text>
</comment>
<dbReference type="Pfam" id="PF00762">
    <property type="entry name" value="Ferrochelatase"/>
    <property type="match status" value="1"/>
</dbReference>
<keyword evidence="7" id="KW-0479">Metal-binding</keyword>
<sequence length="317" mass="35332">MRGLLIVNLGSPDSPAPSDVRAFLAKFLSDPRVVDFPRVVWLPILHGIVLRVRPRKSGAIYKTIWTPEGSPLVVHTKRQHQLLQEALPNWNVKYAMTYTSPSIDSALQEFENEGVDDITVLPLYAQTTPSSSGAVVDQVMDYYRNQQHHPHLRIIGKWPTQPDYVNWHAKQIAQRVHSDIPAPQMILLSYHGVPQRAAHKPEGYRQECLATSSAIETQLRKLGVDTPVLTTFQSKFGPGKWLRPATIDTMASLPDRGVTSVLVASPAFVSDCIETVDELDVLNQDAFKEAGGKHYQRVAPINDDPVIVDIVKDLLGE</sequence>
<dbReference type="GO" id="GO:0005737">
    <property type="term" value="C:cytoplasm"/>
    <property type="evidence" value="ECO:0007669"/>
    <property type="project" value="UniProtKB-SubCell"/>
</dbReference>
<proteinExistence type="inferred from homology"/>
<dbReference type="GO" id="GO:0046872">
    <property type="term" value="F:metal ion binding"/>
    <property type="evidence" value="ECO:0007669"/>
    <property type="project" value="UniProtKB-KW"/>
</dbReference>
<dbReference type="Proteomes" id="UP000014387">
    <property type="component" value="Unassembled WGS sequence"/>
</dbReference>
<name>A0A9W5RDX6_9ACTO</name>
<dbReference type="InterPro" id="IPR033644">
    <property type="entry name" value="Ferrochelatase_C"/>
</dbReference>
<evidence type="ECO:0000256" key="8">
    <source>
        <dbReference type="RuleBase" id="RU004185"/>
    </source>
</evidence>
<dbReference type="EC" id="4.99.1.9" evidence="7"/>
<feature type="binding site" evidence="7">
    <location>
        <position position="274"/>
    </location>
    <ligand>
        <name>Fe(2+)</name>
        <dbReference type="ChEBI" id="CHEBI:29033"/>
    </ligand>
</feature>
<evidence type="ECO:0000256" key="5">
    <source>
        <dbReference type="ARBA" id="ARBA00023244"/>
    </source>
</evidence>
<keyword evidence="3 7" id="KW-0350">Heme biosynthesis</keyword>
<dbReference type="GO" id="GO:0006783">
    <property type="term" value="P:heme biosynthetic process"/>
    <property type="evidence" value="ECO:0007669"/>
    <property type="project" value="UniProtKB-UniRule"/>
</dbReference>
<dbReference type="SUPFAM" id="SSF53800">
    <property type="entry name" value="Chelatase"/>
    <property type="match status" value="1"/>
</dbReference>
<keyword evidence="10" id="KW-1185">Reference proteome</keyword>
<evidence type="ECO:0000256" key="3">
    <source>
        <dbReference type="ARBA" id="ARBA00023133"/>
    </source>
</evidence>
<evidence type="ECO:0000313" key="9">
    <source>
        <dbReference type="EMBL" id="EPD30674.1"/>
    </source>
</evidence>
<evidence type="ECO:0000256" key="1">
    <source>
        <dbReference type="ARBA" id="ARBA00004744"/>
    </source>
</evidence>
<dbReference type="PANTHER" id="PTHR11108">
    <property type="entry name" value="FERROCHELATASE"/>
    <property type="match status" value="1"/>
</dbReference>
<protein>
    <recommendedName>
        <fullName evidence="7">Coproporphyrin III ferrochelatase</fullName>
        <ecNumber evidence="7">4.99.1.9</ecNumber>
    </recommendedName>
</protein>
<dbReference type="InterPro" id="IPR033659">
    <property type="entry name" value="Ferrochelatase_N"/>
</dbReference>
<evidence type="ECO:0000313" key="10">
    <source>
        <dbReference type="Proteomes" id="UP000014387"/>
    </source>
</evidence>
<dbReference type="NCBIfam" id="TIGR00109">
    <property type="entry name" value="hemH"/>
    <property type="match status" value="1"/>
</dbReference>
<keyword evidence="7" id="KW-0963">Cytoplasm</keyword>
<comment type="catalytic activity">
    <reaction evidence="6">
        <text>Fe-coproporphyrin III + 2 H(+) = coproporphyrin III + Fe(2+)</text>
        <dbReference type="Rhea" id="RHEA:49572"/>
        <dbReference type="ChEBI" id="CHEBI:15378"/>
        <dbReference type="ChEBI" id="CHEBI:29033"/>
        <dbReference type="ChEBI" id="CHEBI:68438"/>
        <dbReference type="ChEBI" id="CHEBI:131725"/>
        <dbReference type="EC" id="4.99.1.9"/>
    </reaction>
    <physiologicalReaction direction="right-to-left" evidence="6">
        <dbReference type="Rhea" id="RHEA:49574"/>
    </physiologicalReaction>
</comment>
<dbReference type="HAMAP" id="MF_00323">
    <property type="entry name" value="Ferrochelatase"/>
    <property type="match status" value="1"/>
</dbReference>
<feature type="binding site" evidence="7">
    <location>
        <position position="191"/>
    </location>
    <ligand>
        <name>Fe(2+)</name>
        <dbReference type="ChEBI" id="CHEBI:29033"/>
    </ligand>
</feature>
<keyword evidence="2 7" id="KW-0408">Iron</keyword>
<dbReference type="InterPro" id="IPR001015">
    <property type="entry name" value="Ferrochelatase"/>
</dbReference>
<reference evidence="9 10" key="1">
    <citation type="submission" date="2013-05" db="EMBL/GenBank/DDBJ databases">
        <title>The Genome Sequence of Actinomyces europaeus ACS-120-V-COL10B.</title>
        <authorList>
            <consortium name="The Broad Institute Genomics Platform"/>
            <person name="Earl A."/>
            <person name="Ward D."/>
            <person name="Feldgarden M."/>
            <person name="Gevers D."/>
            <person name="Saerens B."/>
            <person name="Vaneechoutte M."/>
            <person name="Walker B."/>
            <person name="Young S."/>
            <person name="Zeng Q."/>
            <person name="Gargeya S."/>
            <person name="Fitzgerald M."/>
            <person name="Haas B."/>
            <person name="Abouelleil A."/>
            <person name="Allen A.W."/>
            <person name="Alvarado L."/>
            <person name="Arachchi H.M."/>
            <person name="Berlin A.M."/>
            <person name="Chapman S.B."/>
            <person name="Gainer-Dewar J."/>
            <person name="Goldberg J."/>
            <person name="Griggs A."/>
            <person name="Gujja S."/>
            <person name="Hansen M."/>
            <person name="Howarth C."/>
            <person name="Imamovic A."/>
            <person name="Ireland A."/>
            <person name="Larimer J."/>
            <person name="McCowan C."/>
            <person name="Murphy C."/>
            <person name="Pearson M."/>
            <person name="Poon T.W."/>
            <person name="Priest M."/>
            <person name="Roberts A."/>
            <person name="Saif S."/>
            <person name="Shea T."/>
            <person name="Sisk P."/>
            <person name="Sykes S."/>
            <person name="Wortman J."/>
            <person name="Nusbaum C."/>
            <person name="Birren B."/>
        </authorList>
    </citation>
    <scope>NUCLEOTIDE SEQUENCE [LARGE SCALE GENOMIC DNA]</scope>
    <source>
        <strain evidence="9 10">ACS-120-V-Col10b</strain>
    </source>
</reference>
<comment type="subcellular location">
    <subcellularLocation>
        <location evidence="7">Cytoplasm</location>
    </subcellularLocation>
</comment>
<evidence type="ECO:0000256" key="4">
    <source>
        <dbReference type="ARBA" id="ARBA00023239"/>
    </source>
</evidence>
<dbReference type="GO" id="GO:0004325">
    <property type="term" value="F:ferrochelatase activity"/>
    <property type="evidence" value="ECO:0007669"/>
    <property type="project" value="UniProtKB-UniRule"/>
</dbReference>
<keyword evidence="4 7" id="KW-0456">Lyase</keyword>
<dbReference type="CDD" id="cd03411">
    <property type="entry name" value="Ferrochelatase_N"/>
    <property type="match status" value="1"/>
</dbReference>
<evidence type="ECO:0000256" key="6">
    <source>
        <dbReference type="ARBA" id="ARBA00024536"/>
    </source>
</evidence>
<dbReference type="Gene3D" id="3.40.50.1400">
    <property type="match status" value="2"/>
</dbReference>
<dbReference type="AlphaFoldDB" id="A0A9W5RDX6"/>
<accession>A0A9W5RDX6</accession>
<comment type="caution">
    <text evidence="7">Lacks conserved residue(s) required for the propagation of feature annotation.</text>
</comment>
<dbReference type="EMBL" id="AGWN01000001">
    <property type="protein sequence ID" value="EPD30674.1"/>
    <property type="molecule type" value="Genomic_DNA"/>
</dbReference>
<dbReference type="CDD" id="cd00419">
    <property type="entry name" value="Ferrochelatase_C"/>
    <property type="match status" value="1"/>
</dbReference>